<protein>
    <recommendedName>
        <fullName evidence="9">PGG domain-containing protein</fullName>
    </recommendedName>
</protein>
<dbReference type="SMART" id="SM00248">
    <property type="entry name" value="ANK"/>
    <property type="match status" value="4"/>
</dbReference>
<sequence>MLRTRENDVLEGRKFLVHAALKAKRTAIIDVLLDEYPSMAEERDEEGNTCLSFGAYIGFSAGVLKLLNRSIQSVYVCNDDGSFPIHCAVEKRHFDVFYILVRHCPNSIYLLNKQGQNIFHLVPKSGKSSLWFLLRLHLLISIKKKQLMGKQDVDGNTPLHLAAINWRPRTLYFFLSRFGIGYSTTDKEWLYIRNNSGLTALGVVESNMQPNYIFVERLTLMVLSFFHNKTITKRSDITAGDKSKDYANTLLVVAALIATVTFAAGFTIPGGFNNSTPKLAIGNSS</sequence>
<dbReference type="SUPFAM" id="SSF48403">
    <property type="entry name" value="Ankyrin repeat"/>
    <property type="match status" value="1"/>
</dbReference>
<comment type="subcellular location">
    <subcellularLocation>
        <location evidence="1">Membrane</location>
        <topology evidence="1">Multi-pass membrane protein</topology>
    </subcellularLocation>
</comment>
<keyword evidence="2 8" id="KW-0812">Transmembrane</keyword>
<feature type="repeat" description="ANK" evidence="7">
    <location>
        <begin position="154"/>
        <end position="187"/>
    </location>
</feature>
<keyword evidence="11" id="KW-1185">Reference proteome</keyword>
<dbReference type="InterPro" id="IPR026961">
    <property type="entry name" value="PGG_dom"/>
</dbReference>
<keyword evidence="4 8" id="KW-1133">Transmembrane helix</keyword>
<accession>A0ABQ7LS44</accession>
<evidence type="ECO:0000256" key="4">
    <source>
        <dbReference type="ARBA" id="ARBA00022989"/>
    </source>
</evidence>
<evidence type="ECO:0000256" key="3">
    <source>
        <dbReference type="ARBA" id="ARBA00022737"/>
    </source>
</evidence>
<evidence type="ECO:0000256" key="6">
    <source>
        <dbReference type="ARBA" id="ARBA00023136"/>
    </source>
</evidence>
<name>A0ABQ7LS44_BRACM</name>
<keyword evidence="5 7" id="KW-0040">ANK repeat</keyword>
<evidence type="ECO:0000256" key="1">
    <source>
        <dbReference type="ARBA" id="ARBA00004141"/>
    </source>
</evidence>
<evidence type="ECO:0000313" key="11">
    <source>
        <dbReference type="Proteomes" id="UP000823674"/>
    </source>
</evidence>
<dbReference type="PROSITE" id="PS50088">
    <property type="entry name" value="ANK_REPEAT"/>
    <property type="match status" value="1"/>
</dbReference>
<dbReference type="InterPro" id="IPR036770">
    <property type="entry name" value="Ankyrin_rpt-contain_sf"/>
</dbReference>
<dbReference type="Pfam" id="PF13962">
    <property type="entry name" value="PGG"/>
    <property type="match status" value="1"/>
</dbReference>
<evidence type="ECO:0000256" key="2">
    <source>
        <dbReference type="ARBA" id="ARBA00022692"/>
    </source>
</evidence>
<reference evidence="10 11" key="1">
    <citation type="submission" date="2021-03" db="EMBL/GenBank/DDBJ databases">
        <authorList>
            <person name="King G.J."/>
            <person name="Bancroft I."/>
            <person name="Baten A."/>
            <person name="Bloomfield J."/>
            <person name="Borpatragohain P."/>
            <person name="He Z."/>
            <person name="Irish N."/>
            <person name="Irwin J."/>
            <person name="Liu K."/>
            <person name="Mauleon R.P."/>
            <person name="Moore J."/>
            <person name="Morris R."/>
            <person name="Ostergaard L."/>
            <person name="Wang B."/>
            <person name="Wells R."/>
        </authorList>
    </citation>
    <scope>NUCLEOTIDE SEQUENCE [LARGE SCALE GENOMIC DNA]</scope>
    <source>
        <strain evidence="10">R-o-18</strain>
        <tissue evidence="10">Leaf</tissue>
    </source>
</reference>
<gene>
    <name evidence="10" type="primary">A08g507390.1_BraROA</name>
    <name evidence="10" type="ORF">IGI04_030914</name>
</gene>
<keyword evidence="6 8" id="KW-0472">Membrane</keyword>
<proteinExistence type="predicted"/>
<evidence type="ECO:0000256" key="7">
    <source>
        <dbReference type="PROSITE-ProRule" id="PRU00023"/>
    </source>
</evidence>
<dbReference type="PANTHER" id="PTHR24186">
    <property type="entry name" value="PROTEIN PHOSPHATASE 1 REGULATORY SUBUNIT"/>
    <property type="match status" value="1"/>
</dbReference>
<feature type="domain" description="PGG" evidence="9">
    <location>
        <begin position="243"/>
        <end position="276"/>
    </location>
</feature>
<comment type="caution">
    <text evidence="10">The sequence shown here is derived from an EMBL/GenBank/DDBJ whole genome shotgun (WGS) entry which is preliminary data.</text>
</comment>
<organism evidence="10 11">
    <name type="scientific">Brassica rapa subsp. trilocularis</name>
    <dbReference type="NCBI Taxonomy" id="1813537"/>
    <lineage>
        <taxon>Eukaryota</taxon>
        <taxon>Viridiplantae</taxon>
        <taxon>Streptophyta</taxon>
        <taxon>Embryophyta</taxon>
        <taxon>Tracheophyta</taxon>
        <taxon>Spermatophyta</taxon>
        <taxon>Magnoliopsida</taxon>
        <taxon>eudicotyledons</taxon>
        <taxon>Gunneridae</taxon>
        <taxon>Pentapetalae</taxon>
        <taxon>rosids</taxon>
        <taxon>malvids</taxon>
        <taxon>Brassicales</taxon>
        <taxon>Brassicaceae</taxon>
        <taxon>Brassiceae</taxon>
        <taxon>Brassica</taxon>
    </lineage>
</organism>
<evidence type="ECO:0000259" key="9">
    <source>
        <dbReference type="Pfam" id="PF13962"/>
    </source>
</evidence>
<evidence type="ECO:0000256" key="5">
    <source>
        <dbReference type="ARBA" id="ARBA00023043"/>
    </source>
</evidence>
<evidence type="ECO:0000256" key="8">
    <source>
        <dbReference type="SAM" id="Phobius"/>
    </source>
</evidence>
<dbReference type="InterPro" id="IPR002110">
    <property type="entry name" value="Ankyrin_rpt"/>
</dbReference>
<keyword evidence="3" id="KW-0677">Repeat</keyword>
<evidence type="ECO:0000313" key="10">
    <source>
        <dbReference type="EMBL" id="KAG5389373.1"/>
    </source>
</evidence>
<dbReference type="PANTHER" id="PTHR24186:SF46">
    <property type="entry name" value="PROTEIN ACCELERATED CELL DEATH 6-LIKE"/>
    <property type="match status" value="1"/>
</dbReference>
<dbReference type="Gene3D" id="1.25.40.20">
    <property type="entry name" value="Ankyrin repeat-containing domain"/>
    <property type="match status" value="1"/>
</dbReference>
<feature type="transmembrane region" description="Helical" evidence="8">
    <location>
        <begin position="250"/>
        <end position="268"/>
    </location>
</feature>
<dbReference type="EMBL" id="JADBGQ010000007">
    <property type="protein sequence ID" value="KAG5389373.1"/>
    <property type="molecule type" value="Genomic_DNA"/>
</dbReference>
<dbReference type="Proteomes" id="UP000823674">
    <property type="component" value="Chromosome A08"/>
</dbReference>